<keyword evidence="2" id="KW-1185">Reference proteome</keyword>
<name>A0A067PKN3_9AGAM</name>
<dbReference type="HOGENOM" id="CLU_2688163_0_0_1"/>
<evidence type="ECO:0000313" key="2">
    <source>
        <dbReference type="Proteomes" id="UP000027265"/>
    </source>
</evidence>
<accession>A0A067PKN3</accession>
<protein>
    <submittedName>
        <fullName evidence="1">Uncharacterized protein</fullName>
    </submittedName>
</protein>
<evidence type="ECO:0000313" key="1">
    <source>
        <dbReference type="EMBL" id="KDQ51582.1"/>
    </source>
</evidence>
<dbReference type="EMBL" id="KL197747">
    <property type="protein sequence ID" value="KDQ51582.1"/>
    <property type="molecule type" value="Genomic_DNA"/>
</dbReference>
<dbReference type="AlphaFoldDB" id="A0A067PKN3"/>
<sequence>MVPLVGKQDDNTQFREAALEAATDLQTELTNNITEINAMNKALPIKPEVFHMRPDIHQDLEEILVDRRANRKLI</sequence>
<gene>
    <name evidence="1" type="ORF">JAAARDRAFT_505318</name>
</gene>
<dbReference type="InParanoid" id="A0A067PKN3"/>
<proteinExistence type="predicted"/>
<reference evidence="2" key="1">
    <citation type="journal article" date="2014" name="Proc. Natl. Acad. Sci. U.S.A.">
        <title>Extensive sampling of basidiomycete genomes demonstrates inadequacy of the white-rot/brown-rot paradigm for wood decay fungi.</title>
        <authorList>
            <person name="Riley R."/>
            <person name="Salamov A.A."/>
            <person name="Brown D.W."/>
            <person name="Nagy L.G."/>
            <person name="Floudas D."/>
            <person name="Held B.W."/>
            <person name="Levasseur A."/>
            <person name="Lombard V."/>
            <person name="Morin E."/>
            <person name="Otillar R."/>
            <person name="Lindquist E.A."/>
            <person name="Sun H."/>
            <person name="LaButti K.M."/>
            <person name="Schmutz J."/>
            <person name="Jabbour D."/>
            <person name="Luo H."/>
            <person name="Baker S.E."/>
            <person name="Pisabarro A.G."/>
            <person name="Walton J.D."/>
            <person name="Blanchette R.A."/>
            <person name="Henrissat B."/>
            <person name="Martin F."/>
            <person name="Cullen D."/>
            <person name="Hibbett D.S."/>
            <person name="Grigoriev I.V."/>
        </authorList>
    </citation>
    <scope>NUCLEOTIDE SEQUENCE [LARGE SCALE GENOMIC DNA]</scope>
    <source>
        <strain evidence="2">MUCL 33604</strain>
    </source>
</reference>
<organism evidence="1 2">
    <name type="scientific">Jaapia argillacea MUCL 33604</name>
    <dbReference type="NCBI Taxonomy" id="933084"/>
    <lineage>
        <taxon>Eukaryota</taxon>
        <taxon>Fungi</taxon>
        <taxon>Dikarya</taxon>
        <taxon>Basidiomycota</taxon>
        <taxon>Agaricomycotina</taxon>
        <taxon>Agaricomycetes</taxon>
        <taxon>Agaricomycetidae</taxon>
        <taxon>Jaapiales</taxon>
        <taxon>Jaapiaceae</taxon>
        <taxon>Jaapia</taxon>
    </lineage>
</organism>
<dbReference type="Proteomes" id="UP000027265">
    <property type="component" value="Unassembled WGS sequence"/>
</dbReference>